<gene>
    <name evidence="23" type="ORF">FHE74_01405</name>
</gene>
<evidence type="ECO:0000256" key="11">
    <source>
        <dbReference type="ARBA" id="ARBA00022723"/>
    </source>
</evidence>
<comment type="subcellular location">
    <subcellularLocation>
        <location evidence="4">Periplasm</location>
    </subcellularLocation>
</comment>
<evidence type="ECO:0000256" key="12">
    <source>
        <dbReference type="ARBA" id="ARBA00022737"/>
    </source>
</evidence>
<feature type="binding site" description="type 1 copper site" evidence="20">
    <location>
        <position position="79"/>
    </location>
    <ligand>
        <name>Cu cation</name>
        <dbReference type="ChEBI" id="CHEBI:23378"/>
        <label>1</label>
    </ligand>
</feature>
<comment type="cofactor">
    <cofactor evidence="2 20">
        <name>Cu(2+)</name>
        <dbReference type="ChEBI" id="CHEBI:29036"/>
    </cofactor>
</comment>
<dbReference type="GO" id="GO:0005507">
    <property type="term" value="F:copper ion binding"/>
    <property type="evidence" value="ECO:0007669"/>
    <property type="project" value="InterPro"/>
</dbReference>
<proteinExistence type="inferred from homology"/>
<keyword evidence="24" id="KW-1185">Reference proteome</keyword>
<feature type="binding site" description="type 1 copper site" evidence="20">
    <location>
        <position position="132"/>
    </location>
    <ligand>
        <name>Cu cation</name>
        <dbReference type="ChEBI" id="CHEBI:23378"/>
        <label>1</label>
    </ligand>
</feature>
<dbReference type="Pfam" id="PF07732">
    <property type="entry name" value="Cu-oxidase_3"/>
    <property type="match status" value="1"/>
</dbReference>
<keyword evidence="16 20" id="KW-0186">Copper</keyword>
<dbReference type="EMBL" id="VDHJ01000002">
    <property type="protein sequence ID" value="TNL99867.1"/>
    <property type="molecule type" value="Genomic_DNA"/>
</dbReference>
<evidence type="ECO:0000256" key="17">
    <source>
        <dbReference type="ARBA" id="ARBA00023063"/>
    </source>
</evidence>
<dbReference type="PANTHER" id="PTHR11709">
    <property type="entry name" value="MULTI-COPPER OXIDASE"/>
    <property type="match status" value="1"/>
</dbReference>
<evidence type="ECO:0000256" key="16">
    <source>
        <dbReference type="ARBA" id="ARBA00023008"/>
    </source>
</evidence>
<keyword evidence="15" id="KW-0560">Oxidoreductase</keyword>
<keyword evidence="17" id="KW-0534">Nitrate assimilation</keyword>
<dbReference type="InterPro" id="IPR045087">
    <property type="entry name" value="Cu-oxidase_fam"/>
</dbReference>
<evidence type="ECO:0000259" key="21">
    <source>
        <dbReference type="Pfam" id="PF00394"/>
    </source>
</evidence>
<dbReference type="CDD" id="cd11020">
    <property type="entry name" value="CuRO_1_CuNIR"/>
    <property type="match status" value="1"/>
</dbReference>
<keyword evidence="13" id="KW-0574">Periplasm</keyword>
<organism evidence="23 24">
    <name type="scientific">Corynebacterium tapiri</name>
    <dbReference type="NCBI Taxonomy" id="1448266"/>
    <lineage>
        <taxon>Bacteria</taxon>
        <taxon>Bacillati</taxon>
        <taxon>Actinomycetota</taxon>
        <taxon>Actinomycetes</taxon>
        <taxon>Mycobacteriales</taxon>
        <taxon>Corynebacteriaceae</taxon>
        <taxon>Corynebacterium</taxon>
    </lineage>
</organism>
<evidence type="ECO:0000256" key="4">
    <source>
        <dbReference type="ARBA" id="ARBA00004418"/>
    </source>
</evidence>
<dbReference type="InterPro" id="IPR001287">
    <property type="entry name" value="NO2-reductase_Cu"/>
</dbReference>
<dbReference type="InterPro" id="IPR001117">
    <property type="entry name" value="Cu-oxidase_2nd"/>
</dbReference>
<feature type="binding site" description="type 1 copper site" evidence="20">
    <location>
        <position position="127"/>
    </location>
    <ligand>
        <name>Cu cation</name>
        <dbReference type="ChEBI" id="CHEBI:23378"/>
        <label>1</label>
    </ligand>
</feature>
<feature type="domain" description="Plastocyanin-like" evidence="22">
    <location>
        <begin position="32"/>
        <end position="142"/>
    </location>
</feature>
<feature type="domain" description="Plastocyanin-like" evidence="21">
    <location>
        <begin position="174"/>
        <end position="276"/>
    </location>
</feature>
<name>A0A5C4U7B3_9CORY</name>
<evidence type="ECO:0000256" key="8">
    <source>
        <dbReference type="ARBA" id="ARBA00011882"/>
    </source>
</evidence>
<feature type="binding site" description="type 1 copper site" evidence="20">
    <location>
        <position position="84"/>
    </location>
    <ligand>
        <name>Cu cation</name>
        <dbReference type="ChEBI" id="CHEBI:23378"/>
        <label>1</label>
    </ligand>
</feature>
<evidence type="ECO:0000256" key="20">
    <source>
        <dbReference type="PIRSR" id="PIRSR601287-1"/>
    </source>
</evidence>
<comment type="cofactor">
    <cofactor evidence="3">
        <name>FAD</name>
        <dbReference type="ChEBI" id="CHEBI:57692"/>
    </cofactor>
</comment>
<feature type="binding site" description="type 1 copper site" evidence="20">
    <location>
        <position position="118"/>
    </location>
    <ligand>
        <name>Cu cation</name>
        <dbReference type="ChEBI" id="CHEBI:23378"/>
        <label>1</label>
    </ligand>
</feature>
<dbReference type="EC" id="1.7.2.1" evidence="8"/>
<keyword evidence="14" id="KW-0274">FAD</keyword>
<evidence type="ECO:0000259" key="22">
    <source>
        <dbReference type="Pfam" id="PF07732"/>
    </source>
</evidence>
<sequence>MAERMKPRPGFTARDASLQFPEGEVHDIEWTITHEQREVAPGHTQEVWLFDGQFPAPTLTGRVGDTFRITLHNQTPMAHSIDFHAGEITPDEAMGQIPAGESHTYEFVAHRAGIWMYHCGTHPMSLHIANGMAGAMVIHPREGLPPVDAEYVLVGHQLFLGPSDTGAREEDVNAGTHQLTAFNGYPNQYDLDPWHAKTGDTVRIWVLNLGPSSDLSFHVVGEIFDTVWSEGHYAIRDAKDTGAQVLPLMPAQGGFVELTFNAPGKYAMVNHVMTDAEKGQHGIIAVD</sequence>
<evidence type="ECO:0000256" key="18">
    <source>
        <dbReference type="ARBA" id="ARBA00032356"/>
    </source>
</evidence>
<evidence type="ECO:0000256" key="10">
    <source>
        <dbReference type="ARBA" id="ARBA00022630"/>
    </source>
</evidence>
<evidence type="ECO:0000256" key="3">
    <source>
        <dbReference type="ARBA" id="ARBA00001974"/>
    </source>
</evidence>
<dbReference type="GO" id="GO:0042597">
    <property type="term" value="C:periplasmic space"/>
    <property type="evidence" value="ECO:0007669"/>
    <property type="project" value="UniProtKB-SubCell"/>
</dbReference>
<evidence type="ECO:0000256" key="6">
    <source>
        <dbReference type="ARBA" id="ARBA00010609"/>
    </source>
</evidence>
<dbReference type="SUPFAM" id="SSF49503">
    <property type="entry name" value="Cupredoxins"/>
    <property type="match status" value="2"/>
</dbReference>
<evidence type="ECO:0000256" key="5">
    <source>
        <dbReference type="ARBA" id="ARBA00005127"/>
    </source>
</evidence>
<dbReference type="OrthoDB" id="345021at2"/>
<evidence type="ECO:0000256" key="1">
    <source>
        <dbReference type="ARBA" id="ARBA00001960"/>
    </source>
</evidence>
<accession>A0A5C4U7B3</accession>
<comment type="pathway">
    <text evidence="5">Nitrogen metabolism; nitrate reduction (denitrification); dinitrogen from nitrate: step 2/4.</text>
</comment>
<dbReference type="GO" id="GO:0050421">
    <property type="term" value="F:nitrite reductase (NO-forming) activity"/>
    <property type="evidence" value="ECO:0007669"/>
    <property type="project" value="UniProtKB-EC"/>
</dbReference>
<dbReference type="InterPro" id="IPR011707">
    <property type="entry name" value="Cu-oxidase-like_N"/>
</dbReference>
<comment type="subunit">
    <text evidence="7">Homotrimer.</text>
</comment>
<keyword evidence="12" id="KW-0677">Repeat</keyword>
<comment type="cofactor">
    <cofactor evidence="1 20">
        <name>Cu(+)</name>
        <dbReference type="ChEBI" id="CHEBI:49552"/>
    </cofactor>
</comment>
<evidence type="ECO:0000256" key="2">
    <source>
        <dbReference type="ARBA" id="ARBA00001973"/>
    </source>
</evidence>
<dbReference type="AlphaFoldDB" id="A0A5C4U7B3"/>
<comment type="similarity">
    <text evidence="6">Belongs to the multicopper oxidase family.</text>
</comment>
<feature type="binding site" description="type 1 copper site" evidence="20">
    <location>
        <position position="119"/>
    </location>
    <ligand>
        <name>Cu cation</name>
        <dbReference type="ChEBI" id="CHEBI:23378"/>
        <label>1</label>
    </ligand>
</feature>
<evidence type="ECO:0000256" key="9">
    <source>
        <dbReference type="ARBA" id="ARBA00017290"/>
    </source>
</evidence>
<keyword evidence="11 20" id="KW-0479">Metal-binding</keyword>
<dbReference type="Pfam" id="PF00394">
    <property type="entry name" value="Cu-oxidase"/>
    <property type="match status" value="1"/>
</dbReference>
<evidence type="ECO:0000256" key="15">
    <source>
        <dbReference type="ARBA" id="ARBA00023002"/>
    </source>
</evidence>
<dbReference type="PANTHER" id="PTHR11709:SF394">
    <property type="entry name" value="FI03373P-RELATED"/>
    <property type="match status" value="1"/>
</dbReference>
<reference evidence="23 24" key="1">
    <citation type="submission" date="2019-06" db="EMBL/GenBank/DDBJ databases">
        <authorList>
            <person name="Li J."/>
        </authorList>
    </citation>
    <scope>NUCLEOTIDE SEQUENCE [LARGE SCALE GENOMIC DNA]</scope>
    <source>
        <strain evidence="23 24">LMG 28165</strain>
    </source>
</reference>
<dbReference type="Proteomes" id="UP000312032">
    <property type="component" value="Unassembled WGS sequence"/>
</dbReference>
<dbReference type="InterPro" id="IPR008972">
    <property type="entry name" value="Cupredoxin"/>
</dbReference>
<protein>
    <recommendedName>
        <fullName evidence="9">Copper-containing nitrite reductase</fullName>
        <ecNumber evidence="8">1.7.2.1</ecNumber>
    </recommendedName>
    <alternativeName>
        <fullName evidence="18">Cu-NIR</fullName>
    </alternativeName>
</protein>
<evidence type="ECO:0000313" key="23">
    <source>
        <dbReference type="EMBL" id="TNL99867.1"/>
    </source>
</evidence>
<evidence type="ECO:0000256" key="19">
    <source>
        <dbReference type="ARBA" id="ARBA00049340"/>
    </source>
</evidence>
<evidence type="ECO:0000256" key="14">
    <source>
        <dbReference type="ARBA" id="ARBA00022827"/>
    </source>
</evidence>
<evidence type="ECO:0000256" key="13">
    <source>
        <dbReference type="ARBA" id="ARBA00022764"/>
    </source>
</evidence>
<comment type="caution">
    <text evidence="23">The sequence shown here is derived from an EMBL/GenBank/DDBJ whole genome shotgun (WGS) entry which is preliminary data.</text>
</comment>
<feature type="binding site" description="type 1 copper site" evidence="20">
    <location>
        <position position="271"/>
    </location>
    <ligand>
        <name>Cu cation</name>
        <dbReference type="ChEBI" id="CHEBI:23378"/>
        <label>1</label>
    </ligand>
</feature>
<keyword evidence="10" id="KW-0285">Flavoprotein</keyword>
<dbReference type="Gene3D" id="2.60.40.420">
    <property type="entry name" value="Cupredoxins - blue copper proteins"/>
    <property type="match status" value="2"/>
</dbReference>
<evidence type="ECO:0000313" key="24">
    <source>
        <dbReference type="Proteomes" id="UP000312032"/>
    </source>
</evidence>
<comment type="catalytic activity">
    <reaction evidence="19">
        <text>nitric oxide + Fe(III)-[cytochrome c] + H2O = Fe(II)-[cytochrome c] + nitrite + 2 H(+)</text>
        <dbReference type="Rhea" id="RHEA:15233"/>
        <dbReference type="Rhea" id="RHEA-COMP:10350"/>
        <dbReference type="Rhea" id="RHEA-COMP:14399"/>
        <dbReference type="ChEBI" id="CHEBI:15377"/>
        <dbReference type="ChEBI" id="CHEBI:15378"/>
        <dbReference type="ChEBI" id="CHEBI:16301"/>
        <dbReference type="ChEBI" id="CHEBI:16480"/>
        <dbReference type="ChEBI" id="CHEBI:29033"/>
        <dbReference type="ChEBI" id="CHEBI:29034"/>
        <dbReference type="EC" id="1.7.2.1"/>
    </reaction>
</comment>
<dbReference type="GO" id="GO:0042128">
    <property type="term" value="P:nitrate assimilation"/>
    <property type="evidence" value="ECO:0007669"/>
    <property type="project" value="UniProtKB-KW"/>
</dbReference>
<dbReference type="PRINTS" id="PR00695">
    <property type="entry name" value="CUNO2RDTASE"/>
</dbReference>
<evidence type="ECO:0000256" key="7">
    <source>
        <dbReference type="ARBA" id="ARBA00011233"/>
    </source>
</evidence>